<organism evidence="2 3">
    <name type="scientific">Burkholderia ambifaria MEX-5</name>
    <dbReference type="NCBI Taxonomy" id="396597"/>
    <lineage>
        <taxon>Bacteria</taxon>
        <taxon>Pseudomonadati</taxon>
        <taxon>Pseudomonadota</taxon>
        <taxon>Betaproteobacteria</taxon>
        <taxon>Burkholderiales</taxon>
        <taxon>Burkholderiaceae</taxon>
        <taxon>Burkholderia</taxon>
        <taxon>Burkholderia cepacia complex</taxon>
    </lineage>
</organism>
<dbReference type="AlphaFoldDB" id="B1TGJ8"/>
<dbReference type="Proteomes" id="UP000004814">
    <property type="component" value="Unassembled WGS sequence"/>
</dbReference>
<comment type="caution">
    <text evidence="2">The sequence shown here is derived from an EMBL/GenBank/DDBJ whole genome shotgun (WGS) entry which is preliminary data.</text>
</comment>
<dbReference type="EMBL" id="ABLK01000514">
    <property type="protein sequence ID" value="EDT37307.1"/>
    <property type="molecule type" value="Genomic_DNA"/>
</dbReference>
<gene>
    <name evidence="2" type="ORF">BamMEX5DRAFT_6914</name>
</gene>
<protein>
    <submittedName>
        <fullName evidence="2">Uncharacterized protein</fullName>
    </submittedName>
</protein>
<feature type="compositionally biased region" description="Basic and acidic residues" evidence="1">
    <location>
        <begin position="245"/>
        <end position="264"/>
    </location>
</feature>
<reference evidence="2 3" key="1">
    <citation type="submission" date="2008-03" db="EMBL/GenBank/DDBJ databases">
        <title>Sequencing of the draft genome and assembly of Burkholderia ambifaria MEX-5.</title>
        <authorList>
            <consortium name="US DOE Joint Genome Institute (JGI-PGF)"/>
            <person name="Copeland A."/>
            <person name="Lucas S."/>
            <person name="Lapidus A."/>
            <person name="Glavina del Rio T."/>
            <person name="Dalin E."/>
            <person name="Tice H."/>
            <person name="Bruce D."/>
            <person name="Goodwin L."/>
            <person name="Pitluck S."/>
            <person name="Larimer F."/>
            <person name="Land M.L."/>
            <person name="Hauser L."/>
            <person name="Tiedje J."/>
            <person name="Richardson P."/>
        </authorList>
    </citation>
    <scope>NUCLEOTIDE SEQUENCE [LARGE SCALE GENOMIC DNA]</scope>
    <source>
        <strain evidence="2 3">MEX-5</strain>
    </source>
</reference>
<sequence>MTPMPQHRVGHAFDMRHRHRVGVLQRRERARGAQHHEVGAQAVDGRVDAQRAHACVNRIVEIQRRQPGPRRVNPVAEFALCACMTRTKRVRIEIERKARLHDPFALRGVEAVLKLDHQPEAVEQLRAQFAFLGIHRADQHEARIVRVRHAIALDHVHAARGDVEQRIDEAVGEQVHFVDIQHAAMRAGEQAGPEPHAVGGERMGEIERAGDLLVARRQRQRDEFAFGQQFRQRARGGRFRGAARPADEHATERRVDRGEQQRLL</sequence>
<proteinExistence type="predicted"/>
<evidence type="ECO:0000313" key="3">
    <source>
        <dbReference type="Proteomes" id="UP000004814"/>
    </source>
</evidence>
<accession>B1TGJ8</accession>
<feature type="region of interest" description="Disordered" evidence="1">
    <location>
        <begin position="232"/>
        <end position="264"/>
    </location>
</feature>
<evidence type="ECO:0000256" key="1">
    <source>
        <dbReference type="SAM" id="MobiDB-lite"/>
    </source>
</evidence>
<evidence type="ECO:0000313" key="2">
    <source>
        <dbReference type="EMBL" id="EDT37307.1"/>
    </source>
</evidence>
<name>B1TGJ8_9BURK</name>